<evidence type="ECO:0008006" key="2">
    <source>
        <dbReference type="Google" id="ProtNLM"/>
    </source>
</evidence>
<dbReference type="GeneID" id="80519216"/>
<evidence type="ECO:0000313" key="1">
    <source>
        <dbReference type="EMBL" id="QKU35770.1"/>
    </source>
</evidence>
<reference evidence="1" key="1">
    <citation type="submission" date="2017-01" db="EMBL/GenBank/DDBJ databases">
        <authorList>
            <person name="Assis F.L."/>
            <person name="Abrahao J.S."/>
            <person name="Silva L."/>
            <person name="Khalil J.B."/>
            <person name="Rodrigues R."/>
            <person name="Silva L.S."/>
            <person name="Arantes T."/>
            <person name="Boratto P."/>
            <person name="Andrade M."/>
            <person name="Kroon E.G."/>
            <person name="Ribeiro B."/>
            <person name="Bergier I."/>
            <person name="Seligmann H."/>
            <person name="Ghigo E."/>
            <person name="Colson P."/>
            <person name="Levasseur A."/>
            <person name="Raoult D."/>
            <person name="Scola B.L."/>
        </authorList>
    </citation>
    <scope>NUCLEOTIDE SEQUENCE</scope>
    <source>
        <strain evidence="1">Soda lake</strain>
    </source>
</reference>
<dbReference type="RefSeq" id="YP_010782452.1">
    <property type="nucleotide sequence ID" value="NC_075039.1"/>
</dbReference>
<proteinExistence type="predicted"/>
<sequence length="315" mass="36339">MKILILCMHPNNLIKANYINTLSTIYAYHFKKWLGIHNDVEMTFDDFYMNATHAQTLGDFDFCILTVNRGALTMNQNVFQIIRKKIKYHVITLCGSNKLMGSEDLLMYMMGKRKNRAMKVFWGADPELLFPQKPSNMINILVDHQYYGNKSSSLFSKDRTKLLLDSLLAYQKTNPNIVIKHIGNGVVNTVTDSYVIEPFRQGLSMDFREIYKHYNEAHIYVVTHPECLGLTTIECGCAGAMVVQPNGYIKREIINNLHHYNILDVNKINWAEIIQNINIEKSVAMSKTFLYQNAVGKLYQYMVKIMNTPVNNLSK</sequence>
<dbReference type="KEGG" id="vg:80519216"/>
<organism evidence="1">
    <name type="scientific">Tupanvirus soda lake</name>
    <dbReference type="NCBI Taxonomy" id="2126985"/>
    <lineage>
        <taxon>Viruses</taxon>
        <taxon>Varidnaviria</taxon>
        <taxon>Bamfordvirae</taxon>
        <taxon>Nucleocytoviricota</taxon>
        <taxon>Megaviricetes</taxon>
        <taxon>Imitervirales</taxon>
        <taxon>Mimiviridae</taxon>
        <taxon>Megamimivirinae</taxon>
        <taxon>Tupanvirus</taxon>
        <taxon>Tupanvirus salinum</taxon>
    </lineage>
</organism>
<name>A0A6N1NPH0_9VIRU</name>
<accession>A0A6N1NPH0</accession>
<protein>
    <recommendedName>
        <fullName evidence="2">Glycosyltransferase</fullName>
    </recommendedName>
</protein>
<reference evidence="1" key="2">
    <citation type="journal article" date="2018" name="Nat. Commun.">
        <title>Tailed giant Tupanvirus possesses the most complete translational apparatus of the known virosphere.</title>
        <authorList>
            <person name="Abrahao J."/>
            <person name="Silva L."/>
            <person name="Silva L.S."/>
            <person name="Khalil J.Y.B."/>
            <person name="Rodrigues R."/>
            <person name="Arantes T."/>
            <person name="Assis F."/>
            <person name="Boratto P."/>
            <person name="Andrade M."/>
            <person name="Kroon E.G."/>
            <person name="Ribeiro B."/>
            <person name="Bergier I."/>
            <person name="Seligmann H."/>
            <person name="Ghigo E."/>
            <person name="Colson P."/>
            <person name="Levasseur A."/>
            <person name="Kroemer G."/>
            <person name="Raoult D."/>
            <person name="La Scola B."/>
        </authorList>
    </citation>
    <scope>NUCLEOTIDE SEQUENCE [LARGE SCALE GENOMIC DNA]</scope>
    <source>
        <strain evidence="1">Soda lake</strain>
    </source>
</reference>
<dbReference type="EMBL" id="KY523104">
    <property type="protein sequence ID" value="QKU35770.1"/>
    <property type="molecule type" value="Genomic_DNA"/>
</dbReference>